<dbReference type="AlphaFoldDB" id="A0AAE1A2U2"/>
<gene>
    <name evidence="1" type="ORF">RRG08_020213</name>
</gene>
<comment type="caution">
    <text evidence="1">The sequence shown here is derived from an EMBL/GenBank/DDBJ whole genome shotgun (WGS) entry which is preliminary data.</text>
</comment>
<reference evidence="1" key="1">
    <citation type="journal article" date="2023" name="G3 (Bethesda)">
        <title>A reference genome for the long-term kleptoplast-retaining sea slug Elysia crispata morphotype clarki.</title>
        <authorList>
            <person name="Eastman K.E."/>
            <person name="Pendleton A.L."/>
            <person name="Shaikh M.A."/>
            <person name="Suttiyut T."/>
            <person name="Ogas R."/>
            <person name="Tomko P."/>
            <person name="Gavelis G."/>
            <person name="Widhalm J.R."/>
            <person name="Wisecaver J.H."/>
        </authorList>
    </citation>
    <scope>NUCLEOTIDE SEQUENCE</scope>
    <source>
        <strain evidence="1">ECLA1</strain>
    </source>
</reference>
<proteinExistence type="predicted"/>
<evidence type="ECO:0000313" key="1">
    <source>
        <dbReference type="EMBL" id="KAK3779868.1"/>
    </source>
</evidence>
<evidence type="ECO:0000313" key="2">
    <source>
        <dbReference type="Proteomes" id="UP001283361"/>
    </source>
</evidence>
<protein>
    <submittedName>
        <fullName evidence="1">Uncharacterized protein</fullName>
    </submittedName>
</protein>
<accession>A0AAE1A2U2</accession>
<name>A0AAE1A2U2_9GAST</name>
<organism evidence="1 2">
    <name type="scientific">Elysia crispata</name>
    <name type="common">lettuce slug</name>
    <dbReference type="NCBI Taxonomy" id="231223"/>
    <lineage>
        <taxon>Eukaryota</taxon>
        <taxon>Metazoa</taxon>
        <taxon>Spiralia</taxon>
        <taxon>Lophotrochozoa</taxon>
        <taxon>Mollusca</taxon>
        <taxon>Gastropoda</taxon>
        <taxon>Heterobranchia</taxon>
        <taxon>Euthyneura</taxon>
        <taxon>Panpulmonata</taxon>
        <taxon>Sacoglossa</taxon>
        <taxon>Placobranchoidea</taxon>
        <taxon>Plakobranchidae</taxon>
        <taxon>Elysia</taxon>
    </lineage>
</organism>
<dbReference type="Proteomes" id="UP001283361">
    <property type="component" value="Unassembled WGS sequence"/>
</dbReference>
<sequence>MQYCHVRNKYSAASKLKLQQGPDECGLIISPLCWVTPPEEAISRTVSRTMMTSAGQSSIFDHCPAMLYSSRHDGL</sequence>
<dbReference type="EMBL" id="JAWDGP010002798">
    <property type="protein sequence ID" value="KAK3779868.1"/>
    <property type="molecule type" value="Genomic_DNA"/>
</dbReference>
<keyword evidence="2" id="KW-1185">Reference proteome</keyword>